<evidence type="ECO:0000256" key="5">
    <source>
        <dbReference type="ARBA" id="ARBA00022921"/>
    </source>
</evidence>
<protein>
    <submittedName>
        <fullName evidence="8">PV</fullName>
    </submittedName>
</protein>
<dbReference type="InterPro" id="IPR005608">
    <property type="entry name" value="Adeno_V"/>
</dbReference>
<accession>A0A1S5XY03</accession>
<sequence>MTTRKIKQELLDYVAPEVYERKRKTPKREPKTEIKIERVKTEDVKPFKKGKRRKHVESDDLEIVGATAPRRRYQWKGRRVTKVLRPGTVVVFSPGERSATRGAKRSADEMFADNDILEQFERGEGEFAYGKKTRTEVIMDNSNPTPSMQPITPQIPIPTRGVKREGEAVPTVQVLAPKRRRDTETHVEDFMEVNPGAAVVLPARSVASKRKRDAVFAETKRVKVEIDEDKKPVQIEDIKIRDVKKVAPGLGVQTIDFKVGVESPKKMDIDTIETTTSKKVIFPVYRQHPSQMGFSKYKPPKRQYRKRKTRRVRQGRRVSERINLPSVRYHPSISTKRPVIVWR</sequence>
<evidence type="ECO:0000256" key="1">
    <source>
        <dbReference type="ARBA" id="ARBA00008293"/>
    </source>
</evidence>
<reference evidence="8 9" key="1">
    <citation type="submission" date="2016-12" db="EMBL/GenBank/DDBJ databases">
        <title>A novel cetacean adenovirus in stranded harbour porpoises from the North Sea: detection and molecular characterization.</title>
        <authorList>
            <person name="van Beurden S.J."/>
            <person name="Ijsseldijk L.L."/>
            <person name="van de Bildt M."/>
            <person name="Begeman L."/>
            <person name="Wellehan J.F.X.Jr."/>
            <person name="Watzek T.B."/>
            <person name="Vrieze G."/>
            <person name="Grone A."/>
            <person name="Kuiken T."/>
            <person name="Verheije M.H."/>
            <person name="Penzes J.J."/>
        </authorList>
    </citation>
    <scope>NUCLEOTIDE SEQUENCE [LARGE SCALE GENOMIC DNA]</scope>
    <source>
        <strain evidence="8 9">HpAdV-1</strain>
    </source>
</reference>
<comment type="similarity">
    <text evidence="1">Belongs to the adenoviridae core-capsid bridging protein family.</text>
</comment>
<keyword evidence="7" id="KW-0238">DNA-binding</keyword>
<keyword evidence="9" id="KW-1185">Reference proteome</keyword>
<evidence type="ECO:0000256" key="3">
    <source>
        <dbReference type="ARBA" id="ARBA00022612"/>
    </source>
</evidence>
<name>A0A1S5XY03_9ADEN</name>
<keyword evidence="6" id="KW-0118">Viral capsid assembly</keyword>
<keyword evidence="5" id="KW-0426">Late protein</keyword>
<dbReference type="Proteomes" id="UP000316949">
    <property type="component" value="Segment"/>
</dbReference>
<dbReference type="GO" id="GO:0003677">
    <property type="term" value="F:DNA binding"/>
    <property type="evidence" value="ECO:0007669"/>
    <property type="project" value="UniProtKB-KW"/>
</dbReference>
<evidence type="ECO:0000256" key="2">
    <source>
        <dbReference type="ARBA" id="ARBA00022562"/>
    </source>
</evidence>
<dbReference type="Pfam" id="PF03910">
    <property type="entry name" value="Adeno_PV"/>
    <property type="match status" value="2"/>
</dbReference>
<organism evidence="8 9">
    <name type="scientific">Harbour porpoise adenovirus 1</name>
    <dbReference type="NCBI Taxonomy" id="1958807"/>
    <lineage>
        <taxon>Viruses</taxon>
        <taxon>Varidnaviria</taxon>
        <taxon>Bamfordvirae</taxon>
        <taxon>Preplasmiviricota</taxon>
        <taxon>Polisuviricotina</taxon>
        <taxon>Pharingeaviricetes</taxon>
        <taxon>Rowavirales</taxon>
        <taxon>Adenoviridae</taxon>
        <taxon>Mastadenovirus</taxon>
        <taxon>Mastadenovirus phocoenae</taxon>
    </lineage>
</organism>
<proteinExistence type="inferred from homology"/>
<evidence type="ECO:0000256" key="7">
    <source>
        <dbReference type="ARBA" id="ARBA00023125"/>
    </source>
</evidence>
<evidence type="ECO:0000256" key="4">
    <source>
        <dbReference type="ARBA" id="ARBA00022844"/>
    </source>
</evidence>
<evidence type="ECO:0000313" key="9">
    <source>
        <dbReference type="Proteomes" id="UP000316949"/>
    </source>
</evidence>
<dbReference type="EMBL" id="KY352473">
    <property type="protein sequence ID" value="AQQ73631.1"/>
    <property type="molecule type" value="Genomic_DNA"/>
</dbReference>
<keyword evidence="2" id="KW-1048">Host nucleus</keyword>
<evidence type="ECO:0000256" key="6">
    <source>
        <dbReference type="ARBA" id="ARBA00022950"/>
    </source>
</evidence>
<keyword evidence="3" id="KW-1188">Viral release from host cell</keyword>
<evidence type="ECO:0000313" key="8">
    <source>
        <dbReference type="EMBL" id="AQQ73631.1"/>
    </source>
</evidence>
<keyword evidence="4" id="KW-0946">Virion</keyword>
<dbReference type="GO" id="GO:0044423">
    <property type="term" value="C:virion component"/>
    <property type="evidence" value="ECO:0007669"/>
    <property type="project" value="UniProtKB-KW"/>
</dbReference>